<feature type="compositionally biased region" description="Basic and acidic residues" evidence="1">
    <location>
        <begin position="530"/>
        <end position="550"/>
    </location>
</feature>
<dbReference type="PANTHER" id="PTHR38032">
    <property type="entry name" value="POLYMERASE-RELATED"/>
    <property type="match status" value="1"/>
</dbReference>
<protein>
    <submittedName>
        <fullName evidence="3">DUF342 domain-containing protein</fullName>
    </submittedName>
</protein>
<dbReference type="InterPro" id="IPR005646">
    <property type="entry name" value="FapA"/>
</dbReference>
<accession>A0A833LX43</accession>
<comment type="caution">
    <text evidence="3">The sequence shown here is derived from an EMBL/GenBank/DDBJ whole genome shotgun (WGS) entry which is preliminary data.</text>
</comment>
<dbReference type="EMBL" id="WBUI01000021">
    <property type="protein sequence ID" value="KAB2930356.1"/>
    <property type="molecule type" value="Genomic_DNA"/>
</dbReference>
<evidence type="ECO:0000313" key="4">
    <source>
        <dbReference type="Proteomes" id="UP000460298"/>
    </source>
</evidence>
<feature type="region of interest" description="Disordered" evidence="1">
    <location>
        <begin position="528"/>
        <end position="554"/>
    </location>
</feature>
<dbReference type="PANTHER" id="PTHR38032:SF1">
    <property type="entry name" value="RNA-BINDING PROTEIN KHPB N-TERMINAL DOMAIN-CONTAINING PROTEIN"/>
    <property type="match status" value="1"/>
</dbReference>
<reference evidence="3 4" key="1">
    <citation type="submission" date="2019-10" db="EMBL/GenBank/DDBJ databases">
        <title>Extracellular Electron Transfer in a Candidatus Methanoperedens spp. Enrichment Culture.</title>
        <authorList>
            <person name="Berger S."/>
            <person name="Rangel Shaw D."/>
            <person name="Berben T."/>
            <person name="In 'T Zandt M."/>
            <person name="Frank J."/>
            <person name="Reimann J."/>
            <person name="Jetten M.S.M."/>
            <person name="Welte C.U."/>
        </authorList>
    </citation>
    <scope>NUCLEOTIDE SEQUENCE [LARGE SCALE GENOMIC DNA]</scope>
    <source>
        <strain evidence="3">SB12</strain>
    </source>
</reference>
<sequence>MDRLKKTLLDAEESPQVDDKVVVVGLSIATCLNRAAEYFNRDLTMLDYEILERGKRSLFSKTPYRIMVSLLPASSAYADLEEFSMKIGAGDRLLSDELERFVEPKHRDGSVAVRIYLSGVFIVVQPAVGNGRPATVEDCTRRLEQRGIQSYNMRHIEQAIKDQSGEMIKVAEFQPRPEHDSNCRVEITPDEMKAYVTITAPKKGGRDLQVGDIVSALKAHGVVIGFKEDEIAAALNEDRYMQDILAAEGVPAKHGRDAYIDFKVKVKREMELREDEQGKVDFKELHLVENVVVGQILAEKIPAEKGTAGKSLFNRILPARDGKDVDLKPGKNTILSQDGMKLSAEINGQVVLSGTRLSVEPIYRVAGDVGPKSGNVMFLGSVHVGGSVLDNYEVKAAGNVEVRGSVQKAKIEGEGDIIIQSGIMGRDEAVVESTGGSVIAKFIQSAKILAAQDITVQESILHSHVEAGNEIVCSGRRAQIVGGVIRATKEVRARIIGSQAYTATQITVGTDPRILHQYEDLTRMVTETDTELKEKQREKSTLETRQKNDPETFGAEQVRRLKEAAEAIGTLTEKSKELKAEKEKLETYMEEMASEGKVVVEKEIFPGVIINIRNASYEVTERLTGVVFSYHEGHIKIGKPDRPGAGRRR</sequence>
<dbReference type="InterPro" id="IPR046866">
    <property type="entry name" value="FapA_N"/>
</dbReference>
<dbReference type="Pfam" id="PF20250">
    <property type="entry name" value="FapA_N"/>
    <property type="match status" value="1"/>
</dbReference>
<proteinExistence type="predicted"/>
<dbReference type="Proteomes" id="UP000460298">
    <property type="component" value="Unassembled WGS sequence"/>
</dbReference>
<evidence type="ECO:0000313" key="3">
    <source>
        <dbReference type="EMBL" id="KAB2930356.1"/>
    </source>
</evidence>
<evidence type="ECO:0000259" key="2">
    <source>
        <dbReference type="Pfam" id="PF20250"/>
    </source>
</evidence>
<dbReference type="InterPro" id="IPR046865">
    <property type="entry name" value="FapA_b_solenoid"/>
</dbReference>
<evidence type="ECO:0000256" key="1">
    <source>
        <dbReference type="SAM" id="MobiDB-lite"/>
    </source>
</evidence>
<name>A0A833LX43_9LEPT</name>
<dbReference type="Pfam" id="PF03961">
    <property type="entry name" value="FapA"/>
    <property type="match status" value="1"/>
</dbReference>
<feature type="domain" description="Flagellar Assembly Protein A N-terminal region" evidence="2">
    <location>
        <begin position="184"/>
        <end position="353"/>
    </location>
</feature>
<gene>
    <name evidence="3" type="ORF">F9K24_16970</name>
</gene>
<organism evidence="3 4">
    <name type="scientific">Leptonema illini</name>
    <dbReference type="NCBI Taxonomy" id="183"/>
    <lineage>
        <taxon>Bacteria</taxon>
        <taxon>Pseudomonadati</taxon>
        <taxon>Spirochaetota</taxon>
        <taxon>Spirochaetia</taxon>
        <taxon>Leptospirales</taxon>
        <taxon>Leptospiraceae</taxon>
        <taxon>Leptonema</taxon>
    </lineage>
</organism>
<dbReference type="AlphaFoldDB" id="A0A833LX43"/>